<name>A0A409XG71_PSICY</name>
<dbReference type="InParanoid" id="A0A409XG71"/>
<evidence type="ECO:0000313" key="2">
    <source>
        <dbReference type="EMBL" id="PPQ89750.1"/>
    </source>
</evidence>
<accession>A0A409XG71</accession>
<dbReference type="Proteomes" id="UP000283269">
    <property type="component" value="Unassembled WGS sequence"/>
</dbReference>
<proteinExistence type="predicted"/>
<protein>
    <submittedName>
        <fullName evidence="2">Uncharacterized protein</fullName>
    </submittedName>
</protein>
<comment type="caution">
    <text evidence="2">The sequence shown here is derived from an EMBL/GenBank/DDBJ whole genome shotgun (WGS) entry which is preliminary data.</text>
</comment>
<evidence type="ECO:0000256" key="1">
    <source>
        <dbReference type="SAM" id="MobiDB-lite"/>
    </source>
</evidence>
<sequence>MRSSAAQLLQHVCLELVNLVAGTEKMYVVFTTNGRLPLLIWTRYLMRFHILADLQPSKPTVPRYPPRNAMSRGRAQPPRERTAPYLGGQL</sequence>
<dbReference type="EMBL" id="NHYD01001841">
    <property type="protein sequence ID" value="PPQ89750.1"/>
    <property type="molecule type" value="Genomic_DNA"/>
</dbReference>
<keyword evidence="3" id="KW-1185">Reference proteome</keyword>
<dbReference type="AlphaFoldDB" id="A0A409XG71"/>
<gene>
    <name evidence="2" type="ORF">CVT25_014196</name>
</gene>
<reference evidence="2 3" key="1">
    <citation type="journal article" date="2018" name="Evol. Lett.">
        <title>Horizontal gene cluster transfer increased hallucinogenic mushroom diversity.</title>
        <authorList>
            <person name="Reynolds H.T."/>
            <person name="Vijayakumar V."/>
            <person name="Gluck-Thaler E."/>
            <person name="Korotkin H.B."/>
            <person name="Matheny P.B."/>
            <person name="Slot J.C."/>
        </authorList>
    </citation>
    <scope>NUCLEOTIDE SEQUENCE [LARGE SCALE GENOMIC DNA]</scope>
    <source>
        <strain evidence="2 3">2631</strain>
    </source>
</reference>
<organism evidence="2 3">
    <name type="scientific">Psilocybe cyanescens</name>
    <dbReference type="NCBI Taxonomy" id="93625"/>
    <lineage>
        <taxon>Eukaryota</taxon>
        <taxon>Fungi</taxon>
        <taxon>Dikarya</taxon>
        <taxon>Basidiomycota</taxon>
        <taxon>Agaricomycotina</taxon>
        <taxon>Agaricomycetes</taxon>
        <taxon>Agaricomycetidae</taxon>
        <taxon>Agaricales</taxon>
        <taxon>Agaricineae</taxon>
        <taxon>Strophariaceae</taxon>
        <taxon>Psilocybe</taxon>
    </lineage>
</organism>
<feature type="region of interest" description="Disordered" evidence="1">
    <location>
        <begin position="61"/>
        <end position="90"/>
    </location>
</feature>
<evidence type="ECO:0000313" key="3">
    <source>
        <dbReference type="Proteomes" id="UP000283269"/>
    </source>
</evidence>